<evidence type="ECO:0000313" key="2">
    <source>
        <dbReference type="EMBL" id="CAE0246847.1"/>
    </source>
</evidence>
<sequence length="255" mass="29327">MNIFFLHANPRIAARMHCTKHVVKMALESAQLLCNVHWQSGGKAPYKNSRSGHAKLGPMIWLKESIANYRWTVELGLELCTMYKEMAKHDRPHASEKVLMWCKENEPSLADTGLTPPRLAMPDEYKDEKDAVASYRRYYYGDKKRFAVWPPGCTPAWWLEAEASGMEAKELWREPCCKGEAKGGVKVEGLDEEGTQTVVHYGKELEKVEKEEKVEKVVNGNEKRKDKKEKQGQRQGKGEGEEEEERKRSKKKKET</sequence>
<feature type="compositionally biased region" description="Basic and acidic residues" evidence="1">
    <location>
        <begin position="209"/>
        <end position="239"/>
    </location>
</feature>
<protein>
    <submittedName>
        <fullName evidence="2">Uncharacterized protein</fullName>
    </submittedName>
</protein>
<organism evidence="2">
    <name type="scientific">Palpitomonas bilix</name>
    <dbReference type="NCBI Taxonomy" id="652834"/>
    <lineage>
        <taxon>Eukaryota</taxon>
        <taxon>Eukaryota incertae sedis</taxon>
    </lineage>
</organism>
<reference evidence="2" key="1">
    <citation type="submission" date="2021-01" db="EMBL/GenBank/DDBJ databases">
        <authorList>
            <person name="Corre E."/>
            <person name="Pelletier E."/>
            <person name="Niang G."/>
            <person name="Scheremetjew M."/>
            <person name="Finn R."/>
            <person name="Kale V."/>
            <person name="Holt S."/>
            <person name="Cochrane G."/>
            <person name="Meng A."/>
            <person name="Brown T."/>
            <person name="Cohen L."/>
        </authorList>
    </citation>
    <scope>NUCLEOTIDE SEQUENCE</scope>
    <source>
        <strain evidence="2">NIES-2562</strain>
    </source>
</reference>
<proteinExistence type="predicted"/>
<accession>A0A7S3D590</accession>
<dbReference type="AlphaFoldDB" id="A0A7S3D590"/>
<evidence type="ECO:0000256" key="1">
    <source>
        <dbReference type="SAM" id="MobiDB-lite"/>
    </source>
</evidence>
<dbReference type="EMBL" id="HBIB01013982">
    <property type="protein sequence ID" value="CAE0246847.1"/>
    <property type="molecule type" value="Transcribed_RNA"/>
</dbReference>
<gene>
    <name evidence="2" type="ORF">PBIL07802_LOCUS9037</name>
</gene>
<name>A0A7S3D590_9EUKA</name>
<feature type="region of interest" description="Disordered" evidence="1">
    <location>
        <begin position="209"/>
        <end position="255"/>
    </location>
</feature>